<evidence type="ECO:0000256" key="13">
    <source>
        <dbReference type="SAM" id="MobiDB-lite"/>
    </source>
</evidence>
<keyword evidence="17" id="KW-1185">Reference proteome</keyword>
<dbReference type="GO" id="GO:0000122">
    <property type="term" value="P:negative regulation of transcription by RNA polymerase II"/>
    <property type="evidence" value="ECO:0007669"/>
    <property type="project" value="TreeGrafter"/>
</dbReference>
<evidence type="ECO:0000256" key="8">
    <source>
        <dbReference type="ARBA" id="ARBA00023125"/>
    </source>
</evidence>
<sequence length="1473" mass="150151">MQLGMTIECSAIMATGAGDDEEAGGDEQSQQQQTQSTAEENGDSNSTIGSNSAHSSSSSSSNSSGSNHSSRSNSRAEMNGGAMEGGGSAQDTKLPCPETEMGASERGSASPHRTATDERCETPADETMPLREIKQEPNVEQEAARHDHRPASGSSSSHGAPHTPSPTPMPMLRLNVALAADPAANPDAKDLKNLSDAEAALEEKQSQQLHQQQHALNMAIGGPPPPPALQQLASSTPPALLARKSKELALPVELPPRLPMFICGPCGIRFSSASTLEAHQTYYCSHRKDADEGGGGGGGAGAGGTGSSGANATVTGGPSSGGVKNAHPGGEGGEQPPAKALKTGKQYACSQCSYSADKKVSLNRHMRMHQSSPSPSPVGAIVNGDEAIVLANHHQQQHQQQQQQQQLQLIQAQAVAAAAAVLHQQQQQQQQQGQQPPQGPAPQVDRYCSDCDIRFSSTKTYRAHKQHYCSSRHREGNQSNNSTPKPASAPKSGSQSPPDVPKTPPVGSAAAAAASSQQPFLALPTNPIIVIPYSLIRGASVIPGLLSSLAPGVANPESACFILQNGSLQPIAMSLASQVQAVTAAIVPSGFEGLIGSPGGPAATRPGLGSGNQQQTHQQPAQPPSRGPTPNISNSSDNNSVHSGSGGGGPASGTGEVLKAINKRENSANRDAPTGSTPLDLSVRRLSPGAIGSLSLRERSLSLSSAVSADPRLDFDSLMEGKENLSVSGDSLTPEQIVCAPSLPGSPPLTPSPKRRSNSPRGGGGGGVPPPVSNATTAAAVAAAAHAAAAAGQHGLGGPVGGLSLSPLTLQQQLMRPLLPADIALRLSAVGDPGVNLNLNILPNTHPLLTKQSVELALRLSSSAGVPVGDGGLAKPQISPLLNSISPTGSVGGGGPAAAVLAAAAQTPQIFVKQGDSKCKECNIVFCKYENYLAHKKHYCSARNQDGGGDGELPKVSPPISPQAMGGGGGGGAGGGGVSSGGSPAIGVGAVAYQQLICAACGIKFTSLDNLSAHQMYYCPKRIDATLPVSATTTTVVTAQPHKERCSKCKSLHEPGQPCTVAGHGAYKCPICEVISPNSTEARRHMDTHGGVKAFRCTICRYKGNTLRGMRTHIRMHFDKKTSEFNEENFITCILEEDGIEIPPAGAQNAAAMAAAAAAAAAHALASQKSFAPPPPSEADGVARISPPTAGNGQSLQSVRHHCEFCPYSSSYRVNVVKHIKHVHGRDGPSPGSSPLIGEGGESLLYNGTGPVAGDSGSVIARPPIAVTPGLTMANSQVIKTEPKDEAGHAPSPDATDALDINVDIVLEEPPAIKSEVFDPHMPSLNSPLTSPVTPSPPAVAAAPAAVPSTTVKQKSHPTTAASSPGGRTEHGIKTPSPPVEVSAGGSPQLPPGPKYCDTCDITFNYTNTYIAHKKFYCKAAVAAAAAAAAAGTASASAGSGVGRRSASASPSRAASTSPAVTVAVNRATETSV</sequence>
<proteinExistence type="predicted"/>
<keyword evidence="8" id="KW-0238">DNA-binding</keyword>
<evidence type="ECO:0000256" key="9">
    <source>
        <dbReference type="ARBA" id="ARBA00023159"/>
    </source>
</evidence>
<feature type="region of interest" description="Disordered" evidence="13">
    <location>
        <begin position="465"/>
        <end position="511"/>
    </location>
</feature>
<evidence type="ECO:0000259" key="15">
    <source>
        <dbReference type="PROSITE" id="PS51810"/>
    </source>
</evidence>
<dbReference type="GO" id="GO:0030154">
    <property type="term" value="P:cell differentiation"/>
    <property type="evidence" value="ECO:0007669"/>
    <property type="project" value="UniProtKB-ARBA"/>
</dbReference>
<accession>A0A182X2Z7</accession>
<dbReference type="InterPro" id="IPR013087">
    <property type="entry name" value="Znf_C2H2_type"/>
</dbReference>
<dbReference type="EnsemblMetazoa" id="AQUA004170-RA">
    <property type="protein sequence ID" value="AQUA004170-PA"/>
    <property type="gene ID" value="AQUA004170"/>
</dbReference>
<feature type="domain" description="CCHC FOG-type" evidence="15">
    <location>
        <begin position="990"/>
        <end position="1023"/>
    </location>
</feature>
<evidence type="ECO:0000256" key="1">
    <source>
        <dbReference type="ARBA" id="ARBA00004123"/>
    </source>
</evidence>
<feature type="region of interest" description="Disordered" evidence="13">
    <location>
        <begin position="1434"/>
        <end position="1473"/>
    </location>
</feature>
<dbReference type="FunFam" id="3.30.160.60:FF:002977">
    <property type="entry name" value="AGAP009066-PA-like protein"/>
    <property type="match status" value="1"/>
</dbReference>
<dbReference type="InterPro" id="IPR059121">
    <property type="entry name" value="CCHC_ZFPM2-like"/>
</dbReference>
<dbReference type="GO" id="GO:0003677">
    <property type="term" value="F:DNA binding"/>
    <property type="evidence" value="ECO:0007669"/>
    <property type="project" value="UniProtKB-KW"/>
</dbReference>
<dbReference type="GO" id="GO:0005634">
    <property type="term" value="C:nucleus"/>
    <property type="evidence" value="ECO:0007669"/>
    <property type="project" value="UniProtKB-SubCell"/>
</dbReference>
<dbReference type="GO" id="GO:0007507">
    <property type="term" value="P:heart development"/>
    <property type="evidence" value="ECO:0007669"/>
    <property type="project" value="TreeGrafter"/>
</dbReference>
<evidence type="ECO:0000256" key="12">
    <source>
        <dbReference type="PROSITE-ProRule" id="PRU00042"/>
    </source>
</evidence>
<dbReference type="PANTHER" id="PTHR12958:SF3">
    <property type="entry name" value="ZINC FINGER PROTEIN USH"/>
    <property type="match status" value="1"/>
</dbReference>
<keyword evidence="9" id="KW-0010">Activator</keyword>
<feature type="domain" description="CCHC FOG-type" evidence="15">
    <location>
        <begin position="255"/>
        <end position="288"/>
    </location>
</feature>
<keyword evidence="11" id="KW-0539">Nucleus</keyword>
<feature type="region of interest" description="Disordered" evidence="13">
    <location>
        <begin position="290"/>
        <end position="342"/>
    </location>
</feature>
<feature type="compositionally biased region" description="Low complexity" evidence="13">
    <location>
        <begin position="308"/>
        <end position="317"/>
    </location>
</feature>
<evidence type="ECO:0008006" key="18">
    <source>
        <dbReference type="Google" id="ProtNLM"/>
    </source>
</evidence>
<evidence type="ECO:0000313" key="16">
    <source>
        <dbReference type="EnsemblMetazoa" id="AQUA004170-PA"/>
    </source>
</evidence>
<dbReference type="Pfam" id="PF25445">
    <property type="entry name" value="CCHC_ZFPM2"/>
    <property type="match status" value="1"/>
</dbReference>
<keyword evidence="2" id="KW-0678">Repressor</keyword>
<evidence type="ECO:0000313" key="17">
    <source>
        <dbReference type="Proteomes" id="UP000076407"/>
    </source>
</evidence>
<keyword evidence="5 12" id="KW-0863">Zinc-finger</keyword>
<feature type="compositionally biased region" description="Gly residues" evidence="13">
    <location>
        <begin position="293"/>
        <end position="307"/>
    </location>
</feature>
<dbReference type="Proteomes" id="UP000076407">
    <property type="component" value="Unassembled WGS sequence"/>
</dbReference>
<evidence type="ECO:0000256" key="3">
    <source>
        <dbReference type="ARBA" id="ARBA00022723"/>
    </source>
</evidence>
<feature type="region of interest" description="Disordered" evidence="13">
    <location>
        <begin position="950"/>
        <end position="976"/>
    </location>
</feature>
<feature type="region of interest" description="Disordered" evidence="13">
    <location>
        <begin position="1316"/>
        <end position="1392"/>
    </location>
</feature>
<organism evidence="16 17">
    <name type="scientific">Anopheles quadriannulatus</name>
    <name type="common">Mosquito</name>
    <dbReference type="NCBI Taxonomy" id="34691"/>
    <lineage>
        <taxon>Eukaryota</taxon>
        <taxon>Metazoa</taxon>
        <taxon>Ecdysozoa</taxon>
        <taxon>Arthropoda</taxon>
        <taxon>Hexapoda</taxon>
        <taxon>Insecta</taxon>
        <taxon>Pterygota</taxon>
        <taxon>Neoptera</taxon>
        <taxon>Endopterygota</taxon>
        <taxon>Diptera</taxon>
        <taxon>Nematocera</taxon>
        <taxon>Culicoidea</taxon>
        <taxon>Culicidae</taxon>
        <taxon>Anophelinae</taxon>
        <taxon>Anopheles</taxon>
    </lineage>
</organism>
<feature type="domain" description="CCHC FOG-type" evidence="15">
    <location>
        <begin position="440"/>
        <end position="473"/>
    </location>
</feature>
<dbReference type="GO" id="GO:0008270">
    <property type="term" value="F:zinc ion binding"/>
    <property type="evidence" value="ECO:0007669"/>
    <property type="project" value="UniProtKB-KW"/>
</dbReference>
<dbReference type="GO" id="GO:0045944">
    <property type="term" value="P:positive regulation of transcription by RNA polymerase II"/>
    <property type="evidence" value="ECO:0007669"/>
    <property type="project" value="TreeGrafter"/>
</dbReference>
<reference evidence="16" key="1">
    <citation type="submission" date="2020-05" db="UniProtKB">
        <authorList>
            <consortium name="EnsemblMetazoa"/>
        </authorList>
    </citation>
    <scope>IDENTIFICATION</scope>
    <source>
        <strain evidence="16">SANGQUA</strain>
    </source>
</reference>
<dbReference type="VEuPathDB" id="VectorBase:AQUA004170"/>
<evidence type="ECO:0000256" key="2">
    <source>
        <dbReference type="ARBA" id="ARBA00022491"/>
    </source>
</evidence>
<dbReference type="InterPro" id="IPR039746">
    <property type="entry name" value="FOG"/>
</dbReference>
<feature type="compositionally biased region" description="Low complexity" evidence="13">
    <location>
        <begin position="26"/>
        <end position="81"/>
    </location>
</feature>
<feature type="region of interest" description="Disordered" evidence="13">
    <location>
        <begin position="725"/>
        <end position="773"/>
    </location>
</feature>
<dbReference type="PROSITE" id="PS50157">
    <property type="entry name" value="ZINC_FINGER_C2H2_2"/>
    <property type="match status" value="4"/>
</dbReference>
<evidence type="ECO:0000256" key="11">
    <source>
        <dbReference type="ARBA" id="ARBA00023242"/>
    </source>
</evidence>
<evidence type="ECO:0000256" key="7">
    <source>
        <dbReference type="ARBA" id="ARBA00023015"/>
    </source>
</evidence>
<dbReference type="GO" id="GO:0061629">
    <property type="term" value="F:RNA polymerase II-specific DNA-binding transcription factor binding"/>
    <property type="evidence" value="ECO:0007669"/>
    <property type="project" value="InterPro"/>
</dbReference>
<feature type="region of interest" description="Disordered" evidence="13">
    <location>
        <begin position="427"/>
        <end position="446"/>
    </location>
</feature>
<keyword evidence="10" id="KW-0804">Transcription</keyword>
<dbReference type="SMART" id="SM00355">
    <property type="entry name" value="ZnF_C2H2"/>
    <property type="match status" value="8"/>
</dbReference>
<protein>
    <recommendedName>
        <fullName evidence="18">Zinc finger protein ush</fullName>
    </recommendedName>
</protein>
<feature type="region of interest" description="Disordered" evidence="13">
    <location>
        <begin position="1"/>
        <end position="170"/>
    </location>
</feature>
<feature type="compositionally biased region" description="Low complexity" evidence="13">
    <location>
        <begin position="151"/>
        <end position="162"/>
    </location>
</feature>
<feature type="domain" description="C2H2-type" evidence="14">
    <location>
        <begin position="1201"/>
        <end position="1229"/>
    </location>
</feature>
<dbReference type="Gene3D" id="3.30.160.60">
    <property type="entry name" value="Classic Zinc Finger"/>
    <property type="match status" value="2"/>
</dbReference>
<dbReference type="FunFam" id="3.30.160.60:FF:000100">
    <property type="entry name" value="Zinc finger 45-like"/>
    <property type="match status" value="1"/>
</dbReference>
<evidence type="ECO:0000256" key="6">
    <source>
        <dbReference type="ARBA" id="ARBA00022833"/>
    </source>
</evidence>
<feature type="domain" description="C2H2-type" evidence="14">
    <location>
        <begin position="261"/>
        <end position="291"/>
    </location>
</feature>
<evidence type="ECO:0000256" key="10">
    <source>
        <dbReference type="ARBA" id="ARBA00023163"/>
    </source>
</evidence>
<keyword evidence="7" id="KW-0805">Transcription regulation</keyword>
<dbReference type="PANTHER" id="PTHR12958">
    <property type="entry name" value="FRIEND OF GATA2-RELATED"/>
    <property type="match status" value="1"/>
</dbReference>
<feature type="compositionally biased region" description="Gly residues" evidence="13">
    <location>
        <begin position="965"/>
        <end position="976"/>
    </location>
</feature>
<feature type="compositionally biased region" description="Low complexity" evidence="13">
    <location>
        <begin position="427"/>
        <end position="444"/>
    </location>
</feature>
<feature type="region of interest" description="Disordered" evidence="13">
    <location>
        <begin position="1169"/>
        <end position="1196"/>
    </location>
</feature>
<feature type="domain" description="C2H2-type" evidence="14">
    <location>
        <begin position="347"/>
        <end position="374"/>
    </location>
</feature>
<dbReference type="InterPro" id="IPR036236">
    <property type="entry name" value="Znf_C2H2_sf"/>
</dbReference>
<feature type="domain" description="CCHC FOG-type" evidence="15">
    <location>
        <begin position="911"/>
        <end position="944"/>
    </location>
</feature>
<dbReference type="PROSITE" id="PS51810">
    <property type="entry name" value="ZF_CCHC_FOG"/>
    <property type="match status" value="5"/>
</dbReference>
<feature type="region of interest" description="Disordered" evidence="13">
    <location>
        <begin position="664"/>
        <end position="683"/>
    </location>
</feature>
<keyword evidence="3" id="KW-0479">Metal-binding</keyword>
<feature type="compositionally biased region" description="Polar residues" evidence="13">
    <location>
        <begin position="725"/>
        <end position="734"/>
    </location>
</feature>
<feature type="domain" description="C2H2-type" evidence="14">
    <location>
        <begin position="1067"/>
        <end position="1094"/>
    </location>
</feature>
<dbReference type="GO" id="GO:0009653">
    <property type="term" value="P:anatomical structure morphogenesis"/>
    <property type="evidence" value="ECO:0007669"/>
    <property type="project" value="UniProtKB-ARBA"/>
</dbReference>
<name>A0A182X2Z7_ANOQN</name>
<feature type="compositionally biased region" description="Basic and acidic residues" evidence="13">
    <location>
        <begin position="114"/>
        <end position="145"/>
    </location>
</feature>
<feature type="compositionally biased region" description="Low complexity" evidence="13">
    <location>
        <begin position="1434"/>
        <end position="1465"/>
    </location>
</feature>
<dbReference type="InterPro" id="IPR034731">
    <property type="entry name" value="Znf_CCHC_FOG"/>
</dbReference>
<evidence type="ECO:0000256" key="4">
    <source>
        <dbReference type="ARBA" id="ARBA00022737"/>
    </source>
</evidence>
<dbReference type="SUPFAM" id="SSF57667">
    <property type="entry name" value="beta-beta-alpha zinc fingers"/>
    <property type="match status" value="6"/>
</dbReference>
<feature type="domain" description="CCHC FOG-type" evidence="15">
    <location>
        <begin position="1389"/>
        <end position="1422"/>
    </location>
</feature>
<feature type="compositionally biased region" description="Low complexity" evidence="13">
    <location>
        <begin position="1327"/>
        <end position="1352"/>
    </location>
</feature>
<feature type="compositionally biased region" description="Polar residues" evidence="13">
    <location>
        <begin position="477"/>
        <end position="497"/>
    </location>
</feature>
<dbReference type="Pfam" id="PF13909">
    <property type="entry name" value="zf-H2C2_5"/>
    <property type="match status" value="1"/>
</dbReference>
<evidence type="ECO:0000259" key="14">
    <source>
        <dbReference type="PROSITE" id="PS50157"/>
    </source>
</evidence>
<keyword evidence="4" id="KW-0677">Repeat</keyword>
<keyword evidence="6" id="KW-0862">Zinc</keyword>
<feature type="compositionally biased region" description="Low complexity" evidence="13">
    <location>
        <begin position="631"/>
        <end position="643"/>
    </location>
</feature>
<evidence type="ECO:0000256" key="5">
    <source>
        <dbReference type="ARBA" id="ARBA00022771"/>
    </source>
</evidence>
<feature type="region of interest" description="Disordered" evidence="13">
    <location>
        <begin position="596"/>
        <end position="655"/>
    </location>
</feature>
<dbReference type="STRING" id="34691.A0A182X2Z7"/>
<comment type="subcellular location">
    <subcellularLocation>
        <location evidence="1">Nucleus</location>
    </subcellularLocation>
</comment>